<dbReference type="HAMAP" id="MF_01382">
    <property type="entry name" value="SecA"/>
    <property type="match status" value="1"/>
</dbReference>
<keyword evidence="7" id="KW-0479">Metal-binding</keyword>
<evidence type="ECO:0000256" key="5">
    <source>
        <dbReference type="ARBA" id="ARBA00022475"/>
    </source>
</evidence>
<dbReference type="CDD" id="cd18803">
    <property type="entry name" value="SF2_C_secA"/>
    <property type="match status" value="1"/>
</dbReference>
<comment type="caution">
    <text evidence="21">The sequence shown here is derived from an EMBL/GenBank/DDBJ whole genome shotgun (WGS) entry which is preliminary data.</text>
</comment>
<evidence type="ECO:0000256" key="7">
    <source>
        <dbReference type="ARBA" id="ARBA00022723"/>
    </source>
</evidence>
<keyword evidence="11 15" id="KW-0653">Protein transport</keyword>
<feature type="binding site" evidence="15">
    <location>
        <position position="86"/>
    </location>
    <ligand>
        <name>ATP</name>
        <dbReference type="ChEBI" id="CHEBI:30616"/>
    </ligand>
</feature>
<dbReference type="Gene3D" id="1.10.3060.10">
    <property type="entry name" value="Helical scaffold and wing domains of SecA"/>
    <property type="match status" value="1"/>
</dbReference>
<evidence type="ECO:0000256" key="3">
    <source>
        <dbReference type="ARBA" id="ARBA00007650"/>
    </source>
</evidence>
<dbReference type="EC" id="7.4.2.8" evidence="15"/>
<dbReference type="SMART" id="SM00958">
    <property type="entry name" value="SecA_PP_bind"/>
    <property type="match status" value="1"/>
</dbReference>
<dbReference type="PROSITE" id="PS51192">
    <property type="entry name" value="HELICASE_ATP_BIND_1"/>
    <property type="match status" value="1"/>
</dbReference>
<dbReference type="InterPro" id="IPR020937">
    <property type="entry name" value="SecA_CS"/>
</dbReference>
<dbReference type="InterPro" id="IPR027417">
    <property type="entry name" value="P-loop_NTPase"/>
</dbReference>
<evidence type="ECO:0000256" key="17">
    <source>
        <dbReference type="SAM" id="MobiDB-lite"/>
    </source>
</evidence>
<feature type="binding site" evidence="15">
    <location>
        <begin position="104"/>
        <end position="108"/>
    </location>
    <ligand>
        <name>ATP</name>
        <dbReference type="ChEBI" id="CHEBI:30616"/>
    </ligand>
</feature>
<dbReference type="PANTHER" id="PTHR30612:SF0">
    <property type="entry name" value="CHLOROPLAST PROTEIN-TRANSPORTING ATPASE"/>
    <property type="match status" value="1"/>
</dbReference>
<dbReference type="InterPro" id="IPR000185">
    <property type="entry name" value="SecA"/>
</dbReference>
<comment type="similarity">
    <text evidence="3 15 16">Belongs to the SecA family.</text>
</comment>
<evidence type="ECO:0000256" key="2">
    <source>
        <dbReference type="ARBA" id="ARBA00004170"/>
    </source>
</evidence>
<dbReference type="Pfam" id="PF07516">
    <property type="entry name" value="SecA_SW"/>
    <property type="match status" value="1"/>
</dbReference>
<dbReference type="InterPro" id="IPR001650">
    <property type="entry name" value="Helicase_C-like"/>
</dbReference>
<dbReference type="PANTHER" id="PTHR30612">
    <property type="entry name" value="SECA INNER MEMBRANE COMPONENT OF SEC PROTEIN SECRETION SYSTEM"/>
    <property type="match status" value="1"/>
</dbReference>
<organism evidence="21 22">
    <name type="scientific">Myceligenerans crystallogenes</name>
    <dbReference type="NCBI Taxonomy" id="316335"/>
    <lineage>
        <taxon>Bacteria</taxon>
        <taxon>Bacillati</taxon>
        <taxon>Actinomycetota</taxon>
        <taxon>Actinomycetes</taxon>
        <taxon>Micrococcales</taxon>
        <taxon>Promicromonosporaceae</taxon>
        <taxon>Myceligenerans</taxon>
    </lineage>
</organism>
<dbReference type="PROSITE" id="PS51194">
    <property type="entry name" value="HELICASE_CTER"/>
    <property type="match status" value="1"/>
</dbReference>
<evidence type="ECO:0000256" key="12">
    <source>
        <dbReference type="ARBA" id="ARBA00022967"/>
    </source>
</evidence>
<dbReference type="InterPro" id="IPR014001">
    <property type="entry name" value="Helicase_ATP-bd"/>
</dbReference>
<evidence type="ECO:0000256" key="13">
    <source>
        <dbReference type="ARBA" id="ARBA00023010"/>
    </source>
</evidence>
<evidence type="ECO:0000256" key="1">
    <source>
        <dbReference type="ARBA" id="ARBA00001947"/>
    </source>
</evidence>
<dbReference type="InterPro" id="IPR011130">
    <property type="entry name" value="SecA_preprotein_X-link_dom"/>
</dbReference>
<feature type="domain" description="Helicase ATP-binding" evidence="18">
    <location>
        <begin position="88"/>
        <end position="246"/>
    </location>
</feature>
<dbReference type="PROSITE" id="PS01312">
    <property type="entry name" value="SECA"/>
    <property type="match status" value="1"/>
</dbReference>
<dbReference type="InterPro" id="IPR004027">
    <property type="entry name" value="SEC_C_motif"/>
</dbReference>
<comment type="subunit">
    <text evidence="15">Monomer and homodimer. Part of the essential Sec protein translocation apparatus which comprises SecA, SecYEG and auxiliary proteins SecDF. Other proteins may also be involved.</text>
</comment>
<dbReference type="InterPro" id="IPR011115">
    <property type="entry name" value="SecA_DEAD"/>
</dbReference>
<dbReference type="Proteomes" id="UP001501094">
    <property type="component" value="Unassembled WGS sequence"/>
</dbReference>
<evidence type="ECO:0000256" key="8">
    <source>
        <dbReference type="ARBA" id="ARBA00022741"/>
    </source>
</evidence>
<comment type="cofactor">
    <cofactor evidence="1">
        <name>Zn(2+)</name>
        <dbReference type="ChEBI" id="CHEBI:29105"/>
    </cofactor>
</comment>
<feature type="domain" description="Helicase C-terminal" evidence="19">
    <location>
        <begin position="416"/>
        <end position="621"/>
    </location>
</feature>
<dbReference type="Pfam" id="PF07517">
    <property type="entry name" value="SecA_DEAD"/>
    <property type="match status" value="1"/>
</dbReference>
<dbReference type="InterPro" id="IPR014018">
    <property type="entry name" value="SecA_motor_DEAD"/>
</dbReference>
<keyword evidence="4 15" id="KW-0813">Transport</keyword>
<keyword evidence="13 15" id="KW-0811">Translocation</keyword>
<gene>
    <name evidence="15 21" type="primary">secA</name>
    <name evidence="21" type="ORF">GCM10009751_19750</name>
</gene>
<dbReference type="InterPro" id="IPR036266">
    <property type="entry name" value="SecA_Wing/Scaffold_sf"/>
</dbReference>
<dbReference type="NCBIfam" id="TIGR00963">
    <property type="entry name" value="secA"/>
    <property type="match status" value="1"/>
</dbReference>
<evidence type="ECO:0000259" key="20">
    <source>
        <dbReference type="PROSITE" id="PS51196"/>
    </source>
</evidence>
<dbReference type="SUPFAM" id="SSF81767">
    <property type="entry name" value="Pre-protein crosslinking domain of SecA"/>
    <property type="match status" value="1"/>
</dbReference>
<feature type="region of interest" description="Disordered" evidence="17">
    <location>
        <begin position="932"/>
        <end position="1001"/>
    </location>
</feature>
<dbReference type="Pfam" id="PF21090">
    <property type="entry name" value="P-loop_SecA"/>
    <property type="match status" value="1"/>
</dbReference>
<keyword evidence="9" id="KW-0862">Zinc</keyword>
<dbReference type="InterPro" id="IPR044722">
    <property type="entry name" value="SecA_SF2_C"/>
</dbReference>
<feature type="domain" description="SecA family profile" evidence="20">
    <location>
        <begin position="2"/>
        <end position="616"/>
    </location>
</feature>
<evidence type="ECO:0000259" key="18">
    <source>
        <dbReference type="PROSITE" id="PS51192"/>
    </source>
</evidence>
<evidence type="ECO:0000256" key="14">
    <source>
        <dbReference type="ARBA" id="ARBA00023136"/>
    </source>
</evidence>
<evidence type="ECO:0000313" key="21">
    <source>
        <dbReference type="EMBL" id="GAA1862001.1"/>
    </source>
</evidence>
<keyword evidence="5 15" id="KW-1003">Cell membrane</keyword>
<comment type="function">
    <text evidence="15">Part of the Sec protein translocase complex. Interacts with the SecYEG preprotein conducting channel. Has a central role in coupling the hydrolysis of ATP to the transfer of proteins into and across the cell membrane, serving as an ATP-driven molecular motor driving the stepwise translocation of polypeptide chains across the membrane.</text>
</comment>
<dbReference type="EMBL" id="BAAANL010000003">
    <property type="protein sequence ID" value="GAA1862001.1"/>
    <property type="molecule type" value="Genomic_DNA"/>
</dbReference>
<evidence type="ECO:0000256" key="11">
    <source>
        <dbReference type="ARBA" id="ARBA00022927"/>
    </source>
</evidence>
<comment type="subcellular location">
    <subcellularLocation>
        <location evidence="15">Cell membrane</location>
        <topology evidence="15">Peripheral membrane protein</topology>
        <orientation evidence="15">Cytoplasmic side</orientation>
    </subcellularLocation>
    <subcellularLocation>
        <location evidence="15">Cytoplasm</location>
    </subcellularLocation>
    <subcellularLocation>
        <location evidence="2">Membrane</location>
        <topology evidence="2">Peripheral membrane protein</topology>
    </subcellularLocation>
    <text evidence="15">Distribution is 50-50.</text>
</comment>
<dbReference type="InterPro" id="IPR011116">
    <property type="entry name" value="SecA_Wing/Scaffold"/>
</dbReference>
<dbReference type="Gene3D" id="3.10.450.50">
    <property type="match status" value="1"/>
</dbReference>
<dbReference type="PROSITE" id="PS51196">
    <property type="entry name" value="SECA_MOTOR_DEAD"/>
    <property type="match status" value="1"/>
</dbReference>
<dbReference type="Pfam" id="PF01043">
    <property type="entry name" value="SecA_PP_bind"/>
    <property type="match status" value="1"/>
</dbReference>
<keyword evidence="22" id="KW-1185">Reference proteome</keyword>
<evidence type="ECO:0000259" key="19">
    <source>
        <dbReference type="PROSITE" id="PS51194"/>
    </source>
</evidence>
<keyword evidence="8 15" id="KW-0547">Nucleotide-binding</keyword>
<dbReference type="SUPFAM" id="SSF81886">
    <property type="entry name" value="Helical scaffold and wing domains of SecA"/>
    <property type="match status" value="1"/>
</dbReference>
<evidence type="ECO:0000256" key="16">
    <source>
        <dbReference type="RuleBase" id="RU003874"/>
    </source>
</evidence>
<evidence type="ECO:0000256" key="9">
    <source>
        <dbReference type="ARBA" id="ARBA00022833"/>
    </source>
</evidence>
<dbReference type="InterPro" id="IPR036670">
    <property type="entry name" value="SecA_X-link_sf"/>
</dbReference>
<keyword evidence="14 15" id="KW-0472">Membrane</keyword>
<dbReference type="PRINTS" id="PR00906">
    <property type="entry name" value="SECA"/>
</dbReference>
<keyword evidence="10 15" id="KW-0067">ATP-binding</keyword>
<sequence>MPSMLEKVLRFGEGRTLKKLQSIAEQVNRLEPSFAELSDTELREETERFKERLAAGTPREELRAEAFAAVREASRRTLGQRHFDVQIMGGAALDLGNIAEMRTGEGKTLVATTAAYFNALEGKGVHVVTTNDYLAKYQGELMGRVYRFLGMSTGIILSGQAPAERREQYAADITYGTNNEFGFDFLRDNMAWAPADLVQRGHHFAVVDEVDSILIDEARTPLIISGPGSGDANRWYVEFAKVVRRLVPTQDYEVDEKKRTVGVLEPGIAKIEDYLGIDNLYESLNTPLIGFLNNAIKAKELFKRDKDYVVLNGEVMIVDEHTGRILAGRRYNEGMHQAIEAKEGVEIKAENQTLATITLQNYFRKYDKLGGMTGTAETEAAEFQGTYKLGVVPIPTNKPPRRLDEPDLVYKNEEGKFNAVVADIVERHAVGQPVLVGTTSVEKSELLSGLLKKAGVPHSVLNAKEHEKEAQVVAMAGRKGAVTVATNMAGRGTDIMLGGNAEHIAVAALAEKGLDPVETPEEYEAAWPQALEQAQHAVAAEHDEVVQLGGLYVLGTERHESRRIDNQLRGRSGRQGDPGESRFYLSMQDDLMRLFNSGLAEAMMHRAGFPDDMPLESKMVTRGIQSAQGQVESRNFEIRKNVLKYDDVLSRQRDIIYAERRKVLDGEDLHEQVQHFVHDVIKDYVDGAASEGAPEEWDLDALWTALRNVYPVSITVEDVVTEAGGPAGLTREMLLEEVLSDARVAYAAREEELGSQAMRELERRVVLSVTDRNWREHLYEMDYLKEGIGLRAMAQRDPLVEYQREGFQLFEAMKDAIREQSVGFLFNLEVSVQQPDGQPDGLREPVGAAAQALPDDAPTQATPVVMPGQAGNAAGVPGASGLTSAMSTVGRDEYVPPRGNRLGTGRPDPEPTEPMPVLRARGLEAPQRTPLTYSAPSDDGSGAAFVQGPGSRRARRTGGEVPGQATDGPADGQTYPGTPRNAQCPCGSGKKYKVCHGQNDV</sequence>
<evidence type="ECO:0000256" key="10">
    <source>
        <dbReference type="ARBA" id="ARBA00022840"/>
    </source>
</evidence>
<dbReference type="Gene3D" id="3.40.50.300">
    <property type="entry name" value="P-loop containing nucleotide triphosphate hydrolases"/>
    <property type="match status" value="2"/>
</dbReference>
<feature type="binding site" evidence="15">
    <location>
        <position position="494"/>
    </location>
    <ligand>
        <name>ATP</name>
        <dbReference type="ChEBI" id="CHEBI:30616"/>
    </ligand>
</feature>
<keyword evidence="6 15" id="KW-0963">Cytoplasm</keyword>
<name>A0ABN2NCX4_9MICO</name>
<proteinExistence type="inferred from homology"/>
<evidence type="ECO:0000256" key="6">
    <source>
        <dbReference type="ARBA" id="ARBA00022490"/>
    </source>
</evidence>
<dbReference type="NCBIfam" id="NF009538">
    <property type="entry name" value="PRK12904.1"/>
    <property type="match status" value="1"/>
</dbReference>
<dbReference type="Gene3D" id="3.90.1440.10">
    <property type="entry name" value="SecA, preprotein cross-linking domain"/>
    <property type="match status" value="1"/>
</dbReference>
<dbReference type="SMART" id="SM00957">
    <property type="entry name" value="SecA_DEAD"/>
    <property type="match status" value="1"/>
</dbReference>
<evidence type="ECO:0000256" key="15">
    <source>
        <dbReference type="HAMAP-Rule" id="MF_01382"/>
    </source>
</evidence>
<dbReference type="SUPFAM" id="SSF52540">
    <property type="entry name" value="P-loop containing nucleoside triphosphate hydrolases"/>
    <property type="match status" value="2"/>
</dbReference>
<accession>A0ABN2NCX4</accession>
<keyword evidence="12 15" id="KW-1278">Translocase</keyword>
<comment type="catalytic activity">
    <reaction evidence="15">
        <text>ATP + H2O + cellular proteinSide 1 = ADP + phosphate + cellular proteinSide 2.</text>
        <dbReference type="EC" id="7.4.2.8"/>
    </reaction>
</comment>
<dbReference type="CDD" id="cd17928">
    <property type="entry name" value="DEXDc_SecA"/>
    <property type="match status" value="1"/>
</dbReference>
<evidence type="ECO:0000313" key="22">
    <source>
        <dbReference type="Proteomes" id="UP001501094"/>
    </source>
</evidence>
<dbReference type="Pfam" id="PF02810">
    <property type="entry name" value="SEC-C"/>
    <property type="match status" value="1"/>
</dbReference>
<evidence type="ECO:0000256" key="4">
    <source>
        <dbReference type="ARBA" id="ARBA00022448"/>
    </source>
</evidence>
<reference evidence="21 22" key="1">
    <citation type="journal article" date="2019" name="Int. J. Syst. Evol. Microbiol.">
        <title>The Global Catalogue of Microorganisms (GCM) 10K type strain sequencing project: providing services to taxonomists for standard genome sequencing and annotation.</title>
        <authorList>
            <consortium name="The Broad Institute Genomics Platform"/>
            <consortium name="The Broad Institute Genome Sequencing Center for Infectious Disease"/>
            <person name="Wu L."/>
            <person name="Ma J."/>
        </authorList>
    </citation>
    <scope>NUCLEOTIDE SEQUENCE [LARGE SCALE GENOMIC DNA]</scope>
    <source>
        <strain evidence="21 22">JCM 14326</strain>
    </source>
</reference>
<feature type="region of interest" description="Disordered" evidence="17">
    <location>
        <begin position="867"/>
        <end position="914"/>
    </location>
</feature>
<protein>
    <recommendedName>
        <fullName evidence="15 16">Protein translocase subunit SecA</fullName>
        <ecNumber evidence="15">7.4.2.8</ecNumber>
    </recommendedName>
</protein>